<dbReference type="CDD" id="cd02440">
    <property type="entry name" value="AdoMet_MTases"/>
    <property type="match status" value="1"/>
</dbReference>
<keyword evidence="3" id="KW-0687">Ribonucleoprotein</keyword>
<dbReference type="PANTHER" id="PTHR43648">
    <property type="entry name" value="ELECTRON TRANSFER FLAVOPROTEIN BETA SUBUNIT LYSINE METHYLTRANSFERASE"/>
    <property type="match status" value="1"/>
</dbReference>
<keyword evidence="2" id="KW-0808">Transferase</keyword>
<dbReference type="AlphaFoldDB" id="A0A1W1XN67"/>
<reference evidence="3 4" key="1">
    <citation type="submission" date="2017-04" db="EMBL/GenBank/DDBJ databases">
        <authorList>
            <person name="Afonso C.L."/>
            <person name="Miller P.J."/>
            <person name="Scott M.A."/>
            <person name="Spackman E."/>
            <person name="Goraichik I."/>
            <person name="Dimitrov K.M."/>
            <person name="Suarez D.L."/>
            <person name="Swayne D.E."/>
        </authorList>
    </citation>
    <scope>NUCLEOTIDE SEQUENCE [LARGE SCALE GENOMIC DNA]</scope>
    <source>
        <strain evidence="3 4">DSM 13146</strain>
    </source>
</reference>
<dbReference type="EMBL" id="FWXF01000013">
    <property type="protein sequence ID" value="SMC25403.1"/>
    <property type="molecule type" value="Genomic_DNA"/>
</dbReference>
<evidence type="ECO:0000256" key="2">
    <source>
        <dbReference type="ARBA" id="ARBA00022679"/>
    </source>
</evidence>
<protein>
    <submittedName>
        <fullName evidence="3">Ribosomal protein L11 methylase PrmA</fullName>
    </submittedName>
</protein>
<sequence length="289" mass="31954">MAQEKHNVKRSKPVSTALSGRRPRRLYVLEWRGKGSAKNLRRLPGYLGAWPEPPYTYLFFEESPTDETRRAVEDAFCGKMTGEYDLDFHQWQQVRPASLRVGSFLITAEPPGTPWDEDHHPIVLTPGLVFGTGVHPTTRACLLLLERIYGERVFEDVVDLGTGTGVLAVAAARLGARRIVALDANPMAVREAAVNAARNDLQGTVFPVAGRDLEAVGAFGDLLLMNLEWPSLKGVLAQGAWRRFSLVLAAGFLSSQYREFLERLPAGFRVRDRLAVDGWEAVAACRTGP</sequence>
<dbReference type="GO" id="GO:0005840">
    <property type="term" value="C:ribosome"/>
    <property type="evidence" value="ECO:0007669"/>
    <property type="project" value="UniProtKB-KW"/>
</dbReference>
<evidence type="ECO:0000313" key="3">
    <source>
        <dbReference type="EMBL" id="SMC25403.1"/>
    </source>
</evidence>
<dbReference type="SUPFAM" id="SSF53335">
    <property type="entry name" value="S-adenosyl-L-methionine-dependent methyltransferases"/>
    <property type="match status" value="1"/>
</dbReference>
<dbReference type="Pfam" id="PF06325">
    <property type="entry name" value="PrmA"/>
    <property type="match status" value="1"/>
</dbReference>
<dbReference type="Gene3D" id="3.40.50.150">
    <property type="entry name" value="Vaccinia Virus protein VP39"/>
    <property type="match status" value="1"/>
</dbReference>
<dbReference type="InterPro" id="IPR029063">
    <property type="entry name" value="SAM-dependent_MTases_sf"/>
</dbReference>
<organism evidence="3 4">
    <name type="scientific">Desulfacinum hydrothermale DSM 13146</name>
    <dbReference type="NCBI Taxonomy" id="1121390"/>
    <lineage>
        <taxon>Bacteria</taxon>
        <taxon>Pseudomonadati</taxon>
        <taxon>Thermodesulfobacteriota</taxon>
        <taxon>Syntrophobacteria</taxon>
        <taxon>Syntrophobacterales</taxon>
        <taxon>Syntrophobacteraceae</taxon>
        <taxon>Desulfacinum</taxon>
    </lineage>
</organism>
<keyword evidence="1 3" id="KW-0489">Methyltransferase</keyword>
<gene>
    <name evidence="3" type="ORF">SAMN02746041_02319</name>
</gene>
<name>A0A1W1XN67_9BACT</name>
<accession>A0A1W1XN67</accession>
<evidence type="ECO:0000313" key="4">
    <source>
        <dbReference type="Proteomes" id="UP000192783"/>
    </source>
</evidence>
<dbReference type="InterPro" id="IPR050078">
    <property type="entry name" value="Ribosomal_L11_MeTrfase_PrmA"/>
</dbReference>
<dbReference type="STRING" id="1121390.SAMN02746041_02319"/>
<keyword evidence="3" id="KW-0689">Ribosomal protein</keyword>
<proteinExistence type="predicted"/>
<dbReference type="GO" id="GO:0008276">
    <property type="term" value="F:protein methyltransferase activity"/>
    <property type="evidence" value="ECO:0007669"/>
    <property type="project" value="TreeGrafter"/>
</dbReference>
<dbReference type="PANTHER" id="PTHR43648:SF1">
    <property type="entry name" value="ELECTRON TRANSFER FLAVOPROTEIN BETA SUBUNIT LYSINE METHYLTRANSFERASE"/>
    <property type="match status" value="1"/>
</dbReference>
<evidence type="ECO:0000256" key="1">
    <source>
        <dbReference type="ARBA" id="ARBA00022603"/>
    </source>
</evidence>
<dbReference type="Proteomes" id="UP000192783">
    <property type="component" value="Unassembled WGS sequence"/>
</dbReference>
<dbReference type="GO" id="GO:0032259">
    <property type="term" value="P:methylation"/>
    <property type="evidence" value="ECO:0007669"/>
    <property type="project" value="UniProtKB-KW"/>
</dbReference>
<keyword evidence="4" id="KW-1185">Reference proteome</keyword>
<dbReference type="OrthoDB" id="9785995at2"/>
<dbReference type="RefSeq" id="WP_084058050.1">
    <property type="nucleotide sequence ID" value="NZ_FWXF01000013.1"/>
</dbReference>